<organism evidence="5 6">
    <name type="scientific">Armadillidium nasatum</name>
    <dbReference type="NCBI Taxonomy" id="96803"/>
    <lineage>
        <taxon>Eukaryota</taxon>
        <taxon>Metazoa</taxon>
        <taxon>Ecdysozoa</taxon>
        <taxon>Arthropoda</taxon>
        <taxon>Crustacea</taxon>
        <taxon>Multicrustacea</taxon>
        <taxon>Malacostraca</taxon>
        <taxon>Eumalacostraca</taxon>
        <taxon>Peracarida</taxon>
        <taxon>Isopoda</taxon>
        <taxon>Oniscidea</taxon>
        <taxon>Crinocheta</taxon>
        <taxon>Armadillidiidae</taxon>
        <taxon>Armadillidium</taxon>
    </lineage>
</organism>
<reference evidence="5 6" key="1">
    <citation type="journal article" date="2019" name="PLoS Biol.">
        <title>Sex chromosomes control vertical transmission of feminizing Wolbachia symbionts in an isopod.</title>
        <authorList>
            <person name="Becking T."/>
            <person name="Chebbi M.A."/>
            <person name="Giraud I."/>
            <person name="Moumen B."/>
            <person name="Laverre T."/>
            <person name="Caubet Y."/>
            <person name="Peccoud J."/>
            <person name="Gilbert C."/>
            <person name="Cordaux R."/>
        </authorList>
    </citation>
    <scope>NUCLEOTIDE SEQUENCE [LARGE SCALE GENOMIC DNA]</scope>
    <source>
        <strain evidence="5">ANa2</strain>
        <tissue evidence="5">Whole body excluding digestive tract and cuticle</tissue>
    </source>
</reference>
<dbReference type="GO" id="GO:0005615">
    <property type="term" value="C:extracellular space"/>
    <property type="evidence" value="ECO:0007669"/>
    <property type="project" value="TreeGrafter"/>
</dbReference>
<evidence type="ECO:0000256" key="1">
    <source>
        <dbReference type="ARBA" id="ARBA00007611"/>
    </source>
</evidence>
<keyword evidence="6" id="KW-1185">Reference proteome</keyword>
<comment type="similarity">
    <text evidence="1">Belongs to the serine protease inhibitor-like (TIL domain-containing) family.</text>
</comment>
<evidence type="ECO:0000256" key="3">
    <source>
        <dbReference type="ARBA" id="ARBA00023180"/>
    </source>
</evidence>
<dbReference type="CDD" id="cd19941">
    <property type="entry name" value="TIL"/>
    <property type="match status" value="1"/>
</dbReference>
<accession>A0A5N5T0Z9</accession>
<feature type="non-terminal residue" evidence="5">
    <location>
        <position position="1"/>
    </location>
</feature>
<dbReference type="SUPFAM" id="SSF57567">
    <property type="entry name" value="Serine protease inhibitors"/>
    <property type="match status" value="1"/>
</dbReference>
<dbReference type="InterPro" id="IPR002919">
    <property type="entry name" value="TIL_dom"/>
</dbReference>
<evidence type="ECO:0000313" key="6">
    <source>
        <dbReference type="Proteomes" id="UP000326759"/>
    </source>
</evidence>
<evidence type="ECO:0000313" key="5">
    <source>
        <dbReference type="EMBL" id="KAB7500133.1"/>
    </source>
</evidence>
<name>A0A5N5T0Z9_9CRUS</name>
<dbReference type="Proteomes" id="UP000326759">
    <property type="component" value="Unassembled WGS sequence"/>
</dbReference>
<evidence type="ECO:0000256" key="2">
    <source>
        <dbReference type="ARBA" id="ARBA00023157"/>
    </source>
</evidence>
<sequence>VEVKWDGASYVEVKVDPIWRGRTCGLCGNFNGNVTDDKKDKKGQFADTDEDMAISWQSGKTKTCSRRLLRFECPYGSTYMECAPACKPSCRNQTPNPSCHMKRCKPGCYCPPPTVLHRGSCIPRDQCPKRPRKRKGRQIFKI</sequence>
<comment type="caution">
    <text evidence="5">The sequence shown here is derived from an EMBL/GenBank/DDBJ whole genome shotgun (WGS) entry which is preliminary data.</text>
</comment>
<dbReference type="PANTHER" id="PTHR11339:SF386">
    <property type="entry name" value="HEMOLECTIN, ISOFORM A"/>
    <property type="match status" value="1"/>
</dbReference>
<dbReference type="Pfam" id="PF00094">
    <property type="entry name" value="VWD"/>
    <property type="match status" value="1"/>
</dbReference>
<dbReference type="InterPro" id="IPR036084">
    <property type="entry name" value="Ser_inhib-like_sf"/>
</dbReference>
<dbReference type="EMBL" id="SEYY01015081">
    <property type="protein sequence ID" value="KAB7500133.1"/>
    <property type="molecule type" value="Genomic_DNA"/>
</dbReference>
<feature type="domain" description="VWFD" evidence="4">
    <location>
        <begin position="1"/>
        <end position="65"/>
    </location>
</feature>
<dbReference type="FunFam" id="2.10.25.10:FF:000055">
    <property type="entry name" value="alpha-tectorin isoform X1"/>
    <property type="match status" value="1"/>
</dbReference>
<keyword evidence="3" id="KW-0325">Glycoprotein</keyword>
<dbReference type="PROSITE" id="PS51233">
    <property type="entry name" value="VWFD"/>
    <property type="match status" value="1"/>
</dbReference>
<dbReference type="Pfam" id="PF01826">
    <property type="entry name" value="TIL"/>
    <property type="match status" value="1"/>
</dbReference>
<dbReference type="GO" id="GO:0031012">
    <property type="term" value="C:extracellular matrix"/>
    <property type="evidence" value="ECO:0007669"/>
    <property type="project" value="TreeGrafter"/>
</dbReference>
<dbReference type="InterPro" id="IPR001846">
    <property type="entry name" value="VWF_type-D"/>
</dbReference>
<dbReference type="InterPro" id="IPR050780">
    <property type="entry name" value="Mucin_vWF_Thrombospondin_sf"/>
</dbReference>
<gene>
    <name evidence="5" type="primary">BMPER_0</name>
    <name evidence="5" type="ORF">Anas_14668</name>
</gene>
<dbReference type="PANTHER" id="PTHR11339">
    <property type="entry name" value="EXTRACELLULAR MATRIX GLYCOPROTEIN RELATED"/>
    <property type="match status" value="1"/>
</dbReference>
<dbReference type="Gene3D" id="2.10.25.10">
    <property type="entry name" value="Laminin"/>
    <property type="match status" value="1"/>
</dbReference>
<dbReference type="OrthoDB" id="6019304at2759"/>
<proteinExistence type="inferred from homology"/>
<dbReference type="AlphaFoldDB" id="A0A5N5T0Z9"/>
<evidence type="ECO:0000259" key="4">
    <source>
        <dbReference type="PROSITE" id="PS51233"/>
    </source>
</evidence>
<protein>
    <submittedName>
        <fullName evidence="5">BMP-binding endothelial regulator protein</fullName>
    </submittedName>
</protein>
<keyword evidence="2" id="KW-1015">Disulfide bond</keyword>